<evidence type="ECO:0008006" key="3">
    <source>
        <dbReference type="Google" id="ProtNLM"/>
    </source>
</evidence>
<dbReference type="InterPro" id="IPR012337">
    <property type="entry name" value="RNaseH-like_sf"/>
</dbReference>
<dbReference type="InterPro" id="IPR036397">
    <property type="entry name" value="RNaseH_sf"/>
</dbReference>
<evidence type="ECO:0000313" key="2">
    <source>
        <dbReference type="Proteomes" id="UP000494256"/>
    </source>
</evidence>
<name>A0A8S0Z4N3_ARCPL</name>
<comment type="caution">
    <text evidence="1">The sequence shown here is derived from an EMBL/GenBank/DDBJ whole genome shotgun (WGS) entry which is preliminary data.</text>
</comment>
<gene>
    <name evidence="1" type="ORF">APLA_LOCUS3255</name>
</gene>
<proteinExistence type="predicted"/>
<dbReference type="Proteomes" id="UP000494256">
    <property type="component" value="Unassembled WGS sequence"/>
</dbReference>
<dbReference type="EMBL" id="CADEBD010000279">
    <property type="protein sequence ID" value="CAB3227773.1"/>
    <property type="molecule type" value="Genomic_DNA"/>
</dbReference>
<sequence>MNNKRFGSTNTHWTELQQLDAANKISRCIFYLYAHSMLHKLDTVWEKLTDGLSEEGGVKETWIMQRILDEDDVSGADKNLTNLFDRLRLEEDRLNEVQSTSMTYTHFRTVSILKHKNEAAAKLEVNMSKSSAYTPQQNGRIERGMRTTVEAAGTVIHSRSLNENLWGEVICCVHN</sequence>
<accession>A0A8S0Z4N3</accession>
<dbReference type="Gene3D" id="3.30.420.10">
    <property type="entry name" value="Ribonuclease H-like superfamily/Ribonuclease H"/>
    <property type="match status" value="1"/>
</dbReference>
<evidence type="ECO:0000313" key="1">
    <source>
        <dbReference type="EMBL" id="CAB3227773.1"/>
    </source>
</evidence>
<reference evidence="1 2" key="1">
    <citation type="submission" date="2020-04" db="EMBL/GenBank/DDBJ databases">
        <authorList>
            <person name="Wallbank WR R."/>
            <person name="Pardo Diaz C."/>
            <person name="Kozak K."/>
            <person name="Martin S."/>
            <person name="Jiggins C."/>
            <person name="Moest M."/>
            <person name="Warren A I."/>
            <person name="Byers J.R.P. K."/>
            <person name="Montejo-Kovacevich G."/>
            <person name="Yen C E."/>
        </authorList>
    </citation>
    <scope>NUCLEOTIDE SEQUENCE [LARGE SCALE GENOMIC DNA]</scope>
</reference>
<dbReference type="GO" id="GO:0003676">
    <property type="term" value="F:nucleic acid binding"/>
    <property type="evidence" value="ECO:0007669"/>
    <property type="project" value="InterPro"/>
</dbReference>
<dbReference type="AlphaFoldDB" id="A0A8S0Z4N3"/>
<protein>
    <recommendedName>
        <fullName evidence="3">Integrase catalytic domain-containing protein</fullName>
    </recommendedName>
</protein>
<dbReference type="OrthoDB" id="6880011at2759"/>
<dbReference type="SUPFAM" id="SSF53098">
    <property type="entry name" value="Ribonuclease H-like"/>
    <property type="match status" value="1"/>
</dbReference>
<organism evidence="1 2">
    <name type="scientific">Arctia plantaginis</name>
    <name type="common">Wood tiger moth</name>
    <name type="synonym">Phalaena plantaginis</name>
    <dbReference type="NCBI Taxonomy" id="874455"/>
    <lineage>
        <taxon>Eukaryota</taxon>
        <taxon>Metazoa</taxon>
        <taxon>Ecdysozoa</taxon>
        <taxon>Arthropoda</taxon>
        <taxon>Hexapoda</taxon>
        <taxon>Insecta</taxon>
        <taxon>Pterygota</taxon>
        <taxon>Neoptera</taxon>
        <taxon>Endopterygota</taxon>
        <taxon>Lepidoptera</taxon>
        <taxon>Glossata</taxon>
        <taxon>Ditrysia</taxon>
        <taxon>Noctuoidea</taxon>
        <taxon>Erebidae</taxon>
        <taxon>Arctiinae</taxon>
        <taxon>Arctia</taxon>
    </lineage>
</organism>